<dbReference type="Gene3D" id="3.20.20.300">
    <property type="entry name" value="Glycoside hydrolase, family 3, N-terminal domain"/>
    <property type="match status" value="1"/>
</dbReference>
<proteinExistence type="inferred from homology"/>
<evidence type="ECO:0000256" key="1">
    <source>
        <dbReference type="ARBA" id="ARBA00000448"/>
    </source>
</evidence>
<evidence type="ECO:0000313" key="13">
    <source>
        <dbReference type="EMBL" id="OGE53662.1"/>
    </source>
</evidence>
<dbReference type="Pfam" id="PF00933">
    <property type="entry name" value="Glyco_hydro_3"/>
    <property type="match status" value="1"/>
</dbReference>
<dbReference type="GO" id="GO:0008422">
    <property type="term" value="F:beta-glucosidase activity"/>
    <property type="evidence" value="ECO:0007669"/>
    <property type="project" value="UniProtKB-EC"/>
</dbReference>
<comment type="catalytic activity">
    <reaction evidence="1 11">
        <text>Hydrolysis of terminal, non-reducing beta-D-glucosyl residues with release of beta-D-glucose.</text>
        <dbReference type="EC" id="3.2.1.21"/>
    </reaction>
</comment>
<dbReference type="InterPro" id="IPR050288">
    <property type="entry name" value="Cellulose_deg_GH3"/>
</dbReference>
<dbReference type="Gene3D" id="2.60.120.260">
    <property type="entry name" value="Galactose-binding domain-like"/>
    <property type="match status" value="1"/>
</dbReference>
<keyword evidence="9 11" id="KW-0326">Glycosidase</keyword>
<dbReference type="EC" id="3.2.1.21" evidence="4 11"/>
<keyword evidence="5 11" id="KW-0378">Hydrolase</keyword>
<evidence type="ECO:0000256" key="4">
    <source>
        <dbReference type="ARBA" id="ARBA00012744"/>
    </source>
</evidence>
<dbReference type="PANTHER" id="PTHR42715">
    <property type="entry name" value="BETA-GLUCOSIDASE"/>
    <property type="match status" value="1"/>
</dbReference>
<dbReference type="RefSeq" id="XP_022489100.1">
    <property type="nucleotide sequence ID" value="XM_022630761.1"/>
</dbReference>
<dbReference type="InterPro" id="IPR019800">
    <property type="entry name" value="Glyco_hydro_3_AS"/>
</dbReference>
<evidence type="ECO:0000256" key="3">
    <source>
        <dbReference type="ARBA" id="ARBA00005336"/>
    </source>
</evidence>
<dbReference type="PROSITE" id="PS00775">
    <property type="entry name" value="GLYCOSYL_HYDROL_F3"/>
    <property type="match status" value="1"/>
</dbReference>
<keyword evidence="6" id="KW-0136">Cellulose degradation</keyword>
<feature type="domain" description="PA14" evidence="12">
    <location>
        <begin position="395"/>
        <end position="555"/>
    </location>
</feature>
<dbReference type="PRINTS" id="PR00133">
    <property type="entry name" value="GLHYDRLASE3"/>
</dbReference>
<dbReference type="GO" id="GO:0030245">
    <property type="term" value="P:cellulose catabolic process"/>
    <property type="evidence" value="ECO:0007669"/>
    <property type="project" value="UniProtKB-UniPathway"/>
</dbReference>
<dbReference type="Pfam" id="PF07691">
    <property type="entry name" value="PA14"/>
    <property type="match status" value="1"/>
</dbReference>
<comment type="similarity">
    <text evidence="3 11">Belongs to the glycosyl hydrolase 3 family.</text>
</comment>
<evidence type="ECO:0000256" key="11">
    <source>
        <dbReference type="RuleBase" id="RU361161"/>
    </source>
</evidence>
<keyword evidence="8 11" id="KW-0119">Carbohydrate metabolism</keyword>
<dbReference type="Proteomes" id="UP000177622">
    <property type="component" value="Unassembled WGS sequence"/>
</dbReference>
<name>A0A1F5LKB4_PENAI</name>
<dbReference type="InterPro" id="IPR001764">
    <property type="entry name" value="Glyco_hydro_3_N"/>
</dbReference>
<dbReference type="InterPro" id="IPR011658">
    <property type="entry name" value="PA14_dom"/>
</dbReference>
<keyword evidence="14" id="KW-1185">Reference proteome</keyword>
<sequence>MSDIDIEYALEELSLNEKVSLLSGVDGWHTAAIPRLGIPQIRMSDGPNGVRGTRFFNGVPAACLPCATALGASFDTDLIFSLGKLLGAECKAKGAHVLLGPTINIQRGPLGGRGFESFSEDPVLSGSLAASYCLGVQTENIIPTPKHLVCNDQEHERVAVSALVTERALREIYLLPFQLAIIGANPGALMTSYNKVNGCHASESPDLLQNVVRKEWNYKGLIMSDWFGTYSVSEAVNAGLDLEMPGPTRFRGPGLVHAITSNKVSERTINDRVRSMLEMIKLTASSRIPENALEVQRNLPEDQALLRRAASESIVLLKNDGHILPLDPAKKTLVIGPNANIAAYCGGGSAALPGYYAVTPLEGISSSCTGGVTFTQGVYGHKELPLLGSQLKTEDGRTGYTFSVFTDPSTKKDRNPVDKLHMTSSSAFLMDYKHPEIHSDLYYVTMEGIFEPSESGMYDFGLTVAGTGELFIDGELVVDNKTTQRQGTSFFGIGTPEERGSKYLEANHQYKILVDYGTAPTSNLKLHGVVSFGPGGVRVGGCRRIDAERSIQEAVSLAKTAEQVIVFVGLSGEWESEGFDRPHMGLPPLSDELVEKVLAVQPNAVVVVQSGTPVSMPWARDTKALLHAWYGGNETGNGIADVIFGDVNPSGKLPLTFPEFIEQNPSYLSYRSERGRVLYGEDIYVGYRYYEKTKVKPLFPFGYGLSYTNFRLSDISISQPLESLNKVKEEVLEVSVSVENTGACGGAETALVYISPPSNSSVARPIRELKGFKKIRLENGEKQEILISIPLALATSFWDESHSAWLSEAGTYTVIVVGTGDLNSLSGTFKVTRTRKWNGLFGPGVHAPSLHVNGNGN</sequence>
<evidence type="ECO:0000256" key="6">
    <source>
        <dbReference type="ARBA" id="ARBA00023001"/>
    </source>
</evidence>
<evidence type="ECO:0000256" key="7">
    <source>
        <dbReference type="ARBA" id="ARBA00023180"/>
    </source>
</evidence>
<dbReference type="STRING" id="1835702.A0A1F5LKB4"/>
<gene>
    <name evidence="13" type="ORF">PENARI_c007G01936</name>
</gene>
<evidence type="ECO:0000313" key="14">
    <source>
        <dbReference type="Proteomes" id="UP000177622"/>
    </source>
</evidence>
<dbReference type="UniPathway" id="UPA00696"/>
<dbReference type="SMART" id="SM00758">
    <property type="entry name" value="PA14"/>
    <property type="match status" value="1"/>
</dbReference>
<comment type="pathway">
    <text evidence="2 11">Glycan metabolism; cellulose degradation.</text>
</comment>
<dbReference type="InterPro" id="IPR037524">
    <property type="entry name" value="PA14/GLEYA"/>
</dbReference>
<dbReference type="OrthoDB" id="47059at2759"/>
<dbReference type="SMART" id="SM01217">
    <property type="entry name" value="Fn3_like"/>
    <property type="match status" value="1"/>
</dbReference>
<organism evidence="13 14">
    <name type="scientific">Penicillium arizonense</name>
    <dbReference type="NCBI Taxonomy" id="1835702"/>
    <lineage>
        <taxon>Eukaryota</taxon>
        <taxon>Fungi</taxon>
        <taxon>Dikarya</taxon>
        <taxon>Ascomycota</taxon>
        <taxon>Pezizomycotina</taxon>
        <taxon>Eurotiomycetes</taxon>
        <taxon>Eurotiomycetidae</taxon>
        <taxon>Eurotiales</taxon>
        <taxon>Aspergillaceae</taxon>
        <taxon>Penicillium</taxon>
    </lineage>
</organism>
<dbReference type="InterPro" id="IPR026891">
    <property type="entry name" value="Fn3-like"/>
</dbReference>
<dbReference type="SUPFAM" id="SSF52279">
    <property type="entry name" value="Beta-D-glucan exohydrolase, C-terminal domain"/>
    <property type="match status" value="1"/>
</dbReference>
<dbReference type="InterPro" id="IPR002772">
    <property type="entry name" value="Glyco_hydro_3_C"/>
</dbReference>
<dbReference type="Gene3D" id="3.40.50.1700">
    <property type="entry name" value="Glycoside hydrolase family 3 C-terminal domain"/>
    <property type="match status" value="1"/>
</dbReference>
<dbReference type="GeneID" id="34575495"/>
<evidence type="ECO:0000259" key="12">
    <source>
        <dbReference type="PROSITE" id="PS51820"/>
    </source>
</evidence>
<dbReference type="PROSITE" id="PS51820">
    <property type="entry name" value="PA14"/>
    <property type="match status" value="1"/>
</dbReference>
<evidence type="ECO:0000256" key="8">
    <source>
        <dbReference type="ARBA" id="ARBA00023277"/>
    </source>
</evidence>
<evidence type="ECO:0000256" key="2">
    <source>
        <dbReference type="ARBA" id="ARBA00004987"/>
    </source>
</evidence>
<dbReference type="Pfam" id="PF14310">
    <property type="entry name" value="Fn3-like"/>
    <property type="match status" value="1"/>
</dbReference>
<keyword evidence="7" id="KW-0325">Glycoprotein</keyword>
<dbReference type="EMBL" id="LXJU01000007">
    <property type="protein sequence ID" value="OGE53662.1"/>
    <property type="molecule type" value="Genomic_DNA"/>
</dbReference>
<evidence type="ECO:0000256" key="10">
    <source>
        <dbReference type="ARBA" id="ARBA00023326"/>
    </source>
</evidence>
<dbReference type="Gene3D" id="2.60.40.10">
    <property type="entry name" value="Immunoglobulins"/>
    <property type="match status" value="1"/>
</dbReference>
<dbReference type="PANTHER" id="PTHR42715:SF16">
    <property type="entry name" value="BETA-GLUCOSIDASE J-RELATED"/>
    <property type="match status" value="1"/>
</dbReference>
<dbReference type="InterPro" id="IPR036962">
    <property type="entry name" value="Glyco_hydro_3_N_sf"/>
</dbReference>
<dbReference type="Pfam" id="PF01915">
    <property type="entry name" value="Glyco_hydro_3_C"/>
    <property type="match status" value="1"/>
</dbReference>
<dbReference type="SUPFAM" id="SSF51445">
    <property type="entry name" value="(Trans)glycosidases"/>
    <property type="match status" value="1"/>
</dbReference>
<evidence type="ECO:0000256" key="5">
    <source>
        <dbReference type="ARBA" id="ARBA00022801"/>
    </source>
</evidence>
<dbReference type="InterPro" id="IPR017853">
    <property type="entry name" value="GH"/>
</dbReference>
<dbReference type="FunFam" id="3.20.20.300:FF:000006">
    <property type="entry name" value="Beta-glucosidase H"/>
    <property type="match status" value="1"/>
</dbReference>
<dbReference type="InterPro" id="IPR013783">
    <property type="entry name" value="Ig-like_fold"/>
</dbReference>
<dbReference type="AlphaFoldDB" id="A0A1F5LKB4"/>
<comment type="caution">
    <text evidence="13">The sequence shown here is derived from an EMBL/GenBank/DDBJ whole genome shotgun (WGS) entry which is preliminary data.</text>
</comment>
<accession>A0A1F5LKB4</accession>
<reference evidence="13 14" key="1">
    <citation type="journal article" date="2016" name="Sci. Rep.">
        <title>Penicillium arizonense, a new, genome sequenced fungal species, reveals a high chemical diversity in secreted metabolites.</title>
        <authorList>
            <person name="Grijseels S."/>
            <person name="Nielsen J.C."/>
            <person name="Randelovic M."/>
            <person name="Nielsen J."/>
            <person name="Nielsen K.F."/>
            <person name="Workman M."/>
            <person name="Frisvad J.C."/>
        </authorList>
    </citation>
    <scope>NUCLEOTIDE SEQUENCE [LARGE SCALE GENOMIC DNA]</scope>
    <source>
        <strain evidence="13 14">CBS 141311</strain>
    </source>
</reference>
<dbReference type="InterPro" id="IPR036881">
    <property type="entry name" value="Glyco_hydro_3_C_sf"/>
</dbReference>
<evidence type="ECO:0000256" key="9">
    <source>
        <dbReference type="ARBA" id="ARBA00023295"/>
    </source>
</evidence>
<protein>
    <recommendedName>
        <fullName evidence="4 11">beta-glucosidase</fullName>
        <ecNumber evidence="4 11">3.2.1.21</ecNumber>
    </recommendedName>
</protein>
<keyword evidence="10 11" id="KW-0624">Polysaccharide degradation</keyword>
<dbReference type="FunFam" id="2.60.40.10:FF:000495">
    <property type="entry name" value="Periplasmic beta-glucosidase"/>
    <property type="match status" value="1"/>
</dbReference>